<evidence type="ECO:0000313" key="1">
    <source>
        <dbReference type="EMBL" id="DAF49588.1"/>
    </source>
</evidence>
<proteinExistence type="predicted"/>
<reference evidence="1" key="1">
    <citation type="journal article" date="2021" name="Proc. Natl. Acad. Sci. U.S.A.">
        <title>A Catalog of Tens of Thousands of Viruses from Human Metagenomes Reveals Hidden Associations with Chronic Diseases.</title>
        <authorList>
            <person name="Tisza M.J."/>
            <person name="Buck C.B."/>
        </authorList>
    </citation>
    <scope>NUCLEOTIDE SEQUENCE</scope>
    <source>
        <strain evidence="1">Ct4085</strain>
    </source>
</reference>
<protein>
    <submittedName>
        <fullName evidence="1">Uncharacterized protein</fullName>
    </submittedName>
</protein>
<dbReference type="EMBL" id="BK032584">
    <property type="protein sequence ID" value="DAF49588.1"/>
    <property type="molecule type" value="Genomic_DNA"/>
</dbReference>
<sequence length="61" mass="6909">MKVKVSDLSAIKMSVNPPLEVINSGYRVIHEKQVKHWIGIGWVTEHPANPEDYNNIPEAID</sequence>
<organism evidence="1">
    <name type="scientific">Siphoviridae sp. ct4085</name>
    <dbReference type="NCBI Taxonomy" id="2827774"/>
    <lineage>
        <taxon>Viruses</taxon>
        <taxon>Duplodnaviria</taxon>
        <taxon>Heunggongvirae</taxon>
        <taxon>Uroviricota</taxon>
        <taxon>Caudoviricetes</taxon>
    </lineage>
</organism>
<accession>A0A8S5SET1</accession>
<name>A0A8S5SET1_9CAUD</name>